<evidence type="ECO:0000313" key="6">
    <source>
        <dbReference type="Proteomes" id="UP000029554"/>
    </source>
</evidence>
<dbReference type="Pfam" id="PF13857">
    <property type="entry name" value="Ank_5"/>
    <property type="match status" value="1"/>
</dbReference>
<evidence type="ECO:0000313" key="5">
    <source>
        <dbReference type="EMBL" id="KGD68230.1"/>
    </source>
</evidence>
<name>A0A095V075_9FLAO</name>
<keyword evidence="2 3" id="KW-0040">ANK repeat</keyword>
<dbReference type="Gene3D" id="1.25.40.20">
    <property type="entry name" value="Ankyrin repeat-containing domain"/>
    <property type="match status" value="1"/>
</dbReference>
<evidence type="ECO:0000256" key="2">
    <source>
        <dbReference type="ARBA" id="ARBA00023043"/>
    </source>
</evidence>
<proteinExistence type="predicted"/>
<dbReference type="EMBL" id="JRHH01000003">
    <property type="protein sequence ID" value="KGD68230.1"/>
    <property type="molecule type" value="Genomic_DNA"/>
</dbReference>
<dbReference type="Proteomes" id="UP000029554">
    <property type="component" value="Unassembled WGS sequence"/>
</dbReference>
<dbReference type="PANTHER" id="PTHR24198">
    <property type="entry name" value="ANKYRIN REPEAT AND PROTEIN KINASE DOMAIN-CONTAINING PROTEIN"/>
    <property type="match status" value="1"/>
</dbReference>
<keyword evidence="6" id="KW-1185">Reference proteome</keyword>
<dbReference type="PANTHER" id="PTHR24198:SF165">
    <property type="entry name" value="ANKYRIN REPEAT-CONTAINING PROTEIN-RELATED"/>
    <property type="match status" value="1"/>
</dbReference>
<feature type="repeat" description="ANK" evidence="3">
    <location>
        <begin position="116"/>
        <end position="148"/>
    </location>
</feature>
<organism evidence="5 6">
    <name type="scientific">Flavobacterium aquatile LMG 4008 = ATCC 11947</name>
    <dbReference type="NCBI Taxonomy" id="1453498"/>
    <lineage>
        <taxon>Bacteria</taxon>
        <taxon>Pseudomonadati</taxon>
        <taxon>Bacteroidota</taxon>
        <taxon>Flavobacteriia</taxon>
        <taxon>Flavobacteriales</taxon>
        <taxon>Flavobacteriaceae</taxon>
        <taxon>Flavobacterium</taxon>
    </lineage>
</organism>
<accession>A0A095V075</accession>
<dbReference type="InterPro" id="IPR002110">
    <property type="entry name" value="Ankyrin_rpt"/>
</dbReference>
<evidence type="ECO:0000256" key="4">
    <source>
        <dbReference type="SAM" id="SignalP"/>
    </source>
</evidence>
<comment type="caution">
    <text evidence="5">The sequence shown here is derived from an EMBL/GenBank/DDBJ whole genome shotgun (WGS) entry which is preliminary data.</text>
</comment>
<dbReference type="eggNOG" id="COG0666">
    <property type="taxonomic scope" value="Bacteria"/>
</dbReference>
<dbReference type="InterPro" id="IPR036770">
    <property type="entry name" value="Ankyrin_rpt-contain_sf"/>
</dbReference>
<feature type="signal peptide" evidence="4">
    <location>
        <begin position="1"/>
        <end position="17"/>
    </location>
</feature>
<protein>
    <submittedName>
        <fullName evidence="5">Ankyrin</fullName>
    </submittedName>
</protein>
<evidence type="ECO:0000256" key="3">
    <source>
        <dbReference type="PROSITE-ProRule" id="PRU00023"/>
    </source>
</evidence>
<evidence type="ECO:0000256" key="1">
    <source>
        <dbReference type="ARBA" id="ARBA00022737"/>
    </source>
</evidence>
<keyword evidence="4" id="KW-0732">Signal</keyword>
<feature type="chain" id="PRO_5001912249" evidence="4">
    <location>
        <begin position="18"/>
        <end position="170"/>
    </location>
</feature>
<gene>
    <name evidence="5" type="ORF">LG45_08020</name>
</gene>
<dbReference type="PROSITE" id="PS50088">
    <property type="entry name" value="ANK_REPEAT"/>
    <property type="match status" value="3"/>
</dbReference>
<dbReference type="OrthoDB" id="5657095at2"/>
<dbReference type="AlphaFoldDB" id="A0A095V075"/>
<feature type="repeat" description="ANK" evidence="3">
    <location>
        <begin position="51"/>
        <end position="83"/>
    </location>
</feature>
<dbReference type="STRING" id="1453498.LG45_08020"/>
<sequence length="170" mass="19009">MKKLLVIFLLNSFLSFAQDKDIFTIARSGTVAEAELFLKNNNEAINKVNEYGFSPLILACYKGKYELAEFFINNKANLDYVSEEGTALMAATVKGDVKLAELLLSKGANPNLTNFEGITALMYASQFKNEAIVKLLLQYKADKTLLDKQGRTAFEFAVFSKNENIINQLK</sequence>
<keyword evidence="1" id="KW-0677">Repeat</keyword>
<dbReference type="PROSITE" id="PS50297">
    <property type="entry name" value="ANK_REP_REGION"/>
    <property type="match status" value="2"/>
</dbReference>
<dbReference type="Pfam" id="PF12796">
    <property type="entry name" value="Ank_2"/>
    <property type="match status" value="1"/>
</dbReference>
<dbReference type="SUPFAM" id="SSF48403">
    <property type="entry name" value="Ankyrin repeat"/>
    <property type="match status" value="1"/>
</dbReference>
<feature type="repeat" description="ANK" evidence="3">
    <location>
        <begin position="83"/>
        <end position="115"/>
    </location>
</feature>
<reference evidence="5 6" key="1">
    <citation type="submission" date="2014-09" db="EMBL/GenBank/DDBJ databases">
        <title>Whole Genome Shotgun of Flavobacterium aquatile LMG 4008.</title>
        <authorList>
            <person name="Gale A.N."/>
            <person name="Pipes S.E."/>
            <person name="Newman J.D."/>
        </authorList>
    </citation>
    <scope>NUCLEOTIDE SEQUENCE [LARGE SCALE GENOMIC DNA]</scope>
    <source>
        <strain evidence="5 6">LMG 4008</strain>
    </source>
</reference>
<dbReference type="SMART" id="SM00248">
    <property type="entry name" value="ANK"/>
    <property type="match status" value="3"/>
</dbReference>